<proteinExistence type="predicted"/>
<evidence type="ECO:0000313" key="1">
    <source>
        <dbReference type="EMBL" id="RCN40958.1"/>
    </source>
</evidence>
<protein>
    <submittedName>
        <fullName evidence="1">Uncharacterized protein</fullName>
    </submittedName>
</protein>
<reference evidence="1 2" key="1">
    <citation type="submission" date="2014-10" db="EMBL/GenBank/DDBJ databases">
        <title>Draft genome of the hookworm Ancylostoma caninum.</title>
        <authorList>
            <person name="Mitreva M."/>
        </authorList>
    </citation>
    <scope>NUCLEOTIDE SEQUENCE [LARGE SCALE GENOMIC DNA]</scope>
    <source>
        <strain evidence="1 2">Baltimore</strain>
    </source>
</reference>
<sequence>MAYNGSYADPNATAAGGDAYAQADPQVSVFFLYFGNLKLGPLDAETTDVL</sequence>
<accession>A0A368GB97</accession>
<comment type="caution">
    <text evidence="1">The sequence shown here is derived from an EMBL/GenBank/DDBJ whole genome shotgun (WGS) entry which is preliminary data.</text>
</comment>
<organism evidence="1 2">
    <name type="scientific">Ancylostoma caninum</name>
    <name type="common">Dog hookworm</name>
    <dbReference type="NCBI Taxonomy" id="29170"/>
    <lineage>
        <taxon>Eukaryota</taxon>
        <taxon>Metazoa</taxon>
        <taxon>Ecdysozoa</taxon>
        <taxon>Nematoda</taxon>
        <taxon>Chromadorea</taxon>
        <taxon>Rhabditida</taxon>
        <taxon>Rhabditina</taxon>
        <taxon>Rhabditomorpha</taxon>
        <taxon>Strongyloidea</taxon>
        <taxon>Ancylostomatidae</taxon>
        <taxon>Ancylostomatinae</taxon>
        <taxon>Ancylostoma</taxon>
    </lineage>
</organism>
<gene>
    <name evidence="1" type="ORF">ANCCAN_13100</name>
</gene>
<evidence type="ECO:0000313" key="2">
    <source>
        <dbReference type="Proteomes" id="UP000252519"/>
    </source>
</evidence>
<keyword evidence="2" id="KW-1185">Reference proteome</keyword>
<name>A0A368GB97_ANCCA</name>
<dbReference type="Proteomes" id="UP000252519">
    <property type="component" value="Unassembled WGS sequence"/>
</dbReference>
<dbReference type="AlphaFoldDB" id="A0A368GB97"/>
<dbReference type="EMBL" id="JOJR01000256">
    <property type="protein sequence ID" value="RCN40958.1"/>
    <property type="molecule type" value="Genomic_DNA"/>
</dbReference>